<dbReference type="Proteomes" id="UP001458880">
    <property type="component" value="Unassembled WGS sequence"/>
</dbReference>
<dbReference type="EMBL" id="JASPKY010000023">
    <property type="protein sequence ID" value="KAK9752111.1"/>
    <property type="molecule type" value="Genomic_DNA"/>
</dbReference>
<organism evidence="1 2">
    <name type="scientific">Popillia japonica</name>
    <name type="common">Japanese beetle</name>
    <dbReference type="NCBI Taxonomy" id="7064"/>
    <lineage>
        <taxon>Eukaryota</taxon>
        <taxon>Metazoa</taxon>
        <taxon>Ecdysozoa</taxon>
        <taxon>Arthropoda</taxon>
        <taxon>Hexapoda</taxon>
        <taxon>Insecta</taxon>
        <taxon>Pterygota</taxon>
        <taxon>Neoptera</taxon>
        <taxon>Endopterygota</taxon>
        <taxon>Coleoptera</taxon>
        <taxon>Polyphaga</taxon>
        <taxon>Scarabaeiformia</taxon>
        <taxon>Scarabaeidae</taxon>
        <taxon>Rutelinae</taxon>
        <taxon>Popillia</taxon>
    </lineage>
</organism>
<keyword evidence="2" id="KW-1185">Reference proteome</keyword>
<gene>
    <name evidence="1" type="ORF">QE152_g4512</name>
</gene>
<dbReference type="AlphaFoldDB" id="A0AAW1N151"/>
<protein>
    <submittedName>
        <fullName evidence="1">Uncharacterized protein</fullName>
    </submittedName>
</protein>
<comment type="caution">
    <text evidence="1">The sequence shown here is derived from an EMBL/GenBank/DDBJ whole genome shotgun (WGS) entry which is preliminary data.</text>
</comment>
<reference evidence="1 2" key="1">
    <citation type="journal article" date="2024" name="BMC Genomics">
        <title>De novo assembly and annotation of Popillia japonica's genome with initial clues to its potential as an invasive pest.</title>
        <authorList>
            <person name="Cucini C."/>
            <person name="Boschi S."/>
            <person name="Funari R."/>
            <person name="Cardaioli E."/>
            <person name="Iannotti N."/>
            <person name="Marturano G."/>
            <person name="Paoli F."/>
            <person name="Bruttini M."/>
            <person name="Carapelli A."/>
            <person name="Frati F."/>
            <person name="Nardi F."/>
        </authorList>
    </citation>
    <scope>NUCLEOTIDE SEQUENCE [LARGE SCALE GENOMIC DNA]</scope>
    <source>
        <strain evidence="1">DMR45628</strain>
    </source>
</reference>
<accession>A0AAW1N151</accession>
<sequence>MEDRMKGRQKKGKRGNENFYITFAEDLGPSQLKNETMTIAIKDETRKCSPLITRNAPGENMNRSESASLTPANFECTEVENSDPSRILRRDARSDFLPFLAMNFDL</sequence>
<evidence type="ECO:0000313" key="2">
    <source>
        <dbReference type="Proteomes" id="UP001458880"/>
    </source>
</evidence>
<proteinExistence type="predicted"/>
<name>A0AAW1N151_POPJA</name>
<evidence type="ECO:0000313" key="1">
    <source>
        <dbReference type="EMBL" id="KAK9752111.1"/>
    </source>
</evidence>